<dbReference type="PROSITE" id="PS00077">
    <property type="entry name" value="COX1_CUB"/>
    <property type="match status" value="1"/>
</dbReference>
<dbReference type="InterPro" id="IPR023616">
    <property type="entry name" value="Cyt_c_oxase-like_su1_dom"/>
</dbReference>
<protein>
    <submittedName>
        <fullName evidence="10">Cytochrome c oxidase subunit 1</fullName>
    </submittedName>
</protein>
<dbReference type="PROSITE" id="PS50855">
    <property type="entry name" value="COX1"/>
    <property type="match status" value="1"/>
</dbReference>
<evidence type="ECO:0000256" key="4">
    <source>
        <dbReference type="ARBA" id="ARBA00022982"/>
    </source>
</evidence>
<reference evidence="10" key="1">
    <citation type="submission" date="2021-01" db="EMBL/GenBank/DDBJ databases">
        <title>Genomic Encyclopedia of Type Strains, Phase IV (KMG-IV): sequencing the most valuable type-strain genomes for metagenomic binning, comparative biology and taxonomic classification.</title>
        <authorList>
            <person name="Goeker M."/>
        </authorList>
    </citation>
    <scope>NUCLEOTIDE SEQUENCE</scope>
    <source>
        <strain evidence="10">DSM 25523</strain>
    </source>
</reference>
<feature type="transmembrane region" description="Helical" evidence="8">
    <location>
        <begin position="249"/>
        <end position="267"/>
    </location>
</feature>
<dbReference type="GO" id="GO:0020037">
    <property type="term" value="F:heme binding"/>
    <property type="evidence" value="ECO:0007669"/>
    <property type="project" value="InterPro"/>
</dbReference>
<keyword evidence="7" id="KW-0813">Transport</keyword>
<evidence type="ECO:0000256" key="1">
    <source>
        <dbReference type="ARBA" id="ARBA00004141"/>
    </source>
</evidence>
<keyword evidence="3 7" id="KW-0812">Transmembrane</keyword>
<dbReference type="CDD" id="cd01660">
    <property type="entry name" value="ba3-like_Oxidase_I"/>
    <property type="match status" value="1"/>
</dbReference>
<evidence type="ECO:0000256" key="7">
    <source>
        <dbReference type="RuleBase" id="RU000370"/>
    </source>
</evidence>
<evidence type="ECO:0000256" key="8">
    <source>
        <dbReference type="SAM" id="Phobius"/>
    </source>
</evidence>
<evidence type="ECO:0000256" key="6">
    <source>
        <dbReference type="ARBA" id="ARBA00023136"/>
    </source>
</evidence>
<dbReference type="PANTHER" id="PTHR10422">
    <property type="entry name" value="CYTOCHROME C OXIDASE SUBUNIT 1"/>
    <property type="match status" value="1"/>
</dbReference>
<feature type="transmembrane region" description="Helical" evidence="8">
    <location>
        <begin position="371"/>
        <end position="391"/>
    </location>
</feature>
<feature type="transmembrane region" description="Helical" evidence="8">
    <location>
        <begin position="287"/>
        <end position="309"/>
    </location>
</feature>
<keyword evidence="7" id="KW-0349">Heme</keyword>
<feature type="transmembrane region" description="Helical" evidence="8">
    <location>
        <begin position="330"/>
        <end position="351"/>
    </location>
</feature>
<keyword evidence="7" id="KW-0479">Metal-binding</keyword>
<proteinExistence type="inferred from homology"/>
<keyword evidence="4 7" id="KW-0249">Electron transport</keyword>
<dbReference type="Proteomes" id="UP000717624">
    <property type="component" value="Unassembled WGS sequence"/>
</dbReference>
<feature type="transmembrane region" description="Helical" evidence="8">
    <location>
        <begin position="519"/>
        <end position="537"/>
    </location>
</feature>
<feature type="transmembrane region" description="Helical" evidence="8">
    <location>
        <begin position="460"/>
        <end position="481"/>
    </location>
</feature>
<dbReference type="RefSeq" id="WP_204519087.1">
    <property type="nucleotide sequence ID" value="NZ_BAABIN010000003.1"/>
</dbReference>
<dbReference type="GO" id="GO:0009060">
    <property type="term" value="P:aerobic respiration"/>
    <property type="evidence" value="ECO:0007669"/>
    <property type="project" value="InterPro"/>
</dbReference>
<dbReference type="Gene3D" id="1.20.210.10">
    <property type="entry name" value="Cytochrome c oxidase-like, subunit I domain"/>
    <property type="match status" value="1"/>
</dbReference>
<name>A0A939BT29_9BACL</name>
<dbReference type="GO" id="GO:0004129">
    <property type="term" value="F:cytochrome-c oxidase activity"/>
    <property type="evidence" value="ECO:0007669"/>
    <property type="project" value="InterPro"/>
</dbReference>
<feature type="transmembrane region" description="Helical" evidence="8">
    <location>
        <begin position="55"/>
        <end position="75"/>
    </location>
</feature>
<accession>A0A939BT29</accession>
<evidence type="ECO:0000256" key="2">
    <source>
        <dbReference type="ARBA" id="ARBA00022660"/>
    </source>
</evidence>
<keyword evidence="7" id="KW-0408">Iron</keyword>
<evidence type="ECO:0000313" key="10">
    <source>
        <dbReference type="EMBL" id="MBM7591377.1"/>
    </source>
</evidence>
<evidence type="ECO:0000256" key="5">
    <source>
        <dbReference type="ARBA" id="ARBA00022989"/>
    </source>
</evidence>
<feature type="transmembrane region" description="Helical" evidence="8">
    <location>
        <begin position="131"/>
        <end position="155"/>
    </location>
</feature>
<dbReference type="EMBL" id="JAFBEB010000011">
    <property type="protein sequence ID" value="MBM7591377.1"/>
    <property type="molecule type" value="Genomic_DNA"/>
</dbReference>
<keyword evidence="11" id="KW-1185">Reference proteome</keyword>
<dbReference type="Pfam" id="PF00115">
    <property type="entry name" value="COX1"/>
    <property type="match status" value="1"/>
</dbReference>
<comment type="caution">
    <text evidence="10">The sequence shown here is derived from an EMBL/GenBank/DDBJ whole genome shotgun (WGS) entry which is preliminary data.</text>
</comment>
<feature type="domain" description="Cytochrome oxidase subunit I profile" evidence="9">
    <location>
        <begin position="1"/>
        <end position="485"/>
    </location>
</feature>
<feature type="transmembrane region" description="Helical" evidence="8">
    <location>
        <begin position="167"/>
        <end position="195"/>
    </location>
</feature>
<evidence type="ECO:0000313" key="11">
    <source>
        <dbReference type="Proteomes" id="UP000717624"/>
    </source>
</evidence>
<dbReference type="InterPro" id="IPR036927">
    <property type="entry name" value="Cyt_c_oxase-like_su1_sf"/>
</dbReference>
<feature type="transmembrane region" description="Helical" evidence="8">
    <location>
        <begin position="96"/>
        <end position="119"/>
    </location>
</feature>
<keyword evidence="5 8" id="KW-1133">Transmembrane helix</keyword>
<evidence type="ECO:0000256" key="3">
    <source>
        <dbReference type="ARBA" id="ARBA00022692"/>
    </source>
</evidence>
<feature type="transmembrane region" description="Helical" evidence="8">
    <location>
        <begin position="215"/>
        <end position="237"/>
    </location>
</feature>
<dbReference type="SUPFAM" id="SSF81442">
    <property type="entry name" value="Cytochrome c oxidase subunit I-like"/>
    <property type="match status" value="1"/>
</dbReference>
<comment type="subcellular location">
    <subcellularLocation>
        <location evidence="1">Membrane</location>
        <topology evidence="1">Multi-pass membrane protein</topology>
    </subcellularLocation>
</comment>
<feature type="transmembrane region" description="Helical" evidence="8">
    <location>
        <begin position="411"/>
        <end position="433"/>
    </location>
</feature>
<dbReference type="InterPro" id="IPR023615">
    <property type="entry name" value="Cyt_c_Oxase_su1_BS"/>
</dbReference>
<gene>
    <name evidence="10" type="ORF">JOD01_003016</name>
</gene>
<sequence length="552" mass="61845">MLAKSKDNRLAFAFIATAFLFFFIGTICGLLQGLVRGGVIKQLPYWLDYYKVLTTHGVSLALLFTTNFIYGFFFAGVHKTMGNLSAKVRAAGWGGFWLMIIGTIMAVVTVLAGDASVLYTFYAPLKASPFFYIGLALWVIGSWVSGIAMMAHYFQWKKQHPQETTPLFGYMVVGTNLLWITACLGVAATVVLQMIPWSLGMTDKINILLSRTLFWYFGHPLVYFWLLPAYAYWYVSIPKLIGGKIFSDSLARLSFILFLIFSIPVGFHHQLMEPGIGEGWKFIQVSLTLMVVIPSLMTAFSMFASFESAGRRKGATGLFGWWKKLPYGDVRFLSPFLGMLFFIPAGIGGIINTSYQLDEIVHNTLWVVGHFHITVGAAVVMSFFGITYWLVPHLTGRTFSKSMNRLGILQVVLWAVGMFIMSTAMHVLGLYGAPRRTAYSTYGNDPVALDWFHGLVANQLYLPIGAFLLFLSSMLMVYLFIHLAFLAPKATADERVDFPISEAEHPEEKPPVILDKWKLWVGICVVLILLAYSVPVMDMLHHSPASPGYRTW</sequence>
<dbReference type="PANTHER" id="PTHR10422:SF40">
    <property type="entry name" value="CYTOCHROME C OXIDASE SUBUNIT I"/>
    <property type="match status" value="1"/>
</dbReference>
<dbReference type="AlphaFoldDB" id="A0A939BT29"/>
<feature type="transmembrane region" description="Helical" evidence="8">
    <location>
        <begin position="12"/>
        <end position="35"/>
    </location>
</feature>
<organism evidence="10 11">
    <name type="scientific">Brevibacillus fulvus</name>
    <dbReference type="NCBI Taxonomy" id="1125967"/>
    <lineage>
        <taxon>Bacteria</taxon>
        <taxon>Bacillati</taxon>
        <taxon>Bacillota</taxon>
        <taxon>Bacilli</taxon>
        <taxon>Bacillales</taxon>
        <taxon>Paenibacillaceae</taxon>
        <taxon>Brevibacillus</taxon>
    </lineage>
</organism>
<dbReference type="PRINTS" id="PR01165">
    <property type="entry name" value="CYCOXIDASEI"/>
</dbReference>
<keyword evidence="6 8" id="KW-0472">Membrane</keyword>
<dbReference type="InterPro" id="IPR000883">
    <property type="entry name" value="Cyt_C_Oxase_1"/>
</dbReference>
<dbReference type="GO" id="GO:0016020">
    <property type="term" value="C:membrane"/>
    <property type="evidence" value="ECO:0007669"/>
    <property type="project" value="UniProtKB-SubCell"/>
</dbReference>
<comment type="similarity">
    <text evidence="7">Belongs to the heme-copper respiratory oxidase family.</text>
</comment>
<keyword evidence="2 7" id="KW-0679">Respiratory chain</keyword>
<evidence type="ECO:0000259" key="9">
    <source>
        <dbReference type="PROSITE" id="PS50855"/>
    </source>
</evidence>
<dbReference type="InterPro" id="IPR033943">
    <property type="entry name" value="Ba3-like_Oxidase_I"/>
</dbReference>